<feature type="domain" description="F-box" evidence="1">
    <location>
        <begin position="1"/>
        <end position="50"/>
    </location>
</feature>
<dbReference type="InterPro" id="IPR001810">
    <property type="entry name" value="F-box_dom"/>
</dbReference>
<dbReference type="OMA" id="IFVNTGH"/>
<organism evidence="2 3">
    <name type="scientific">Triticum turgidum subsp. durum</name>
    <name type="common">Durum wheat</name>
    <name type="synonym">Triticum durum</name>
    <dbReference type="NCBI Taxonomy" id="4567"/>
    <lineage>
        <taxon>Eukaryota</taxon>
        <taxon>Viridiplantae</taxon>
        <taxon>Streptophyta</taxon>
        <taxon>Embryophyta</taxon>
        <taxon>Tracheophyta</taxon>
        <taxon>Spermatophyta</taxon>
        <taxon>Magnoliopsida</taxon>
        <taxon>Liliopsida</taxon>
        <taxon>Poales</taxon>
        <taxon>Poaceae</taxon>
        <taxon>BOP clade</taxon>
        <taxon>Pooideae</taxon>
        <taxon>Triticodae</taxon>
        <taxon>Triticeae</taxon>
        <taxon>Triticinae</taxon>
        <taxon>Triticum</taxon>
    </lineage>
</organism>
<dbReference type="PANTHER" id="PTHR32133">
    <property type="entry name" value="OS07G0120400 PROTEIN"/>
    <property type="match status" value="1"/>
</dbReference>
<evidence type="ECO:0000313" key="2">
    <source>
        <dbReference type="EMBL" id="VAH98998.1"/>
    </source>
</evidence>
<evidence type="ECO:0000259" key="1">
    <source>
        <dbReference type="PROSITE" id="PS50181"/>
    </source>
</evidence>
<reference evidence="2 3" key="1">
    <citation type="submission" date="2017-09" db="EMBL/GenBank/DDBJ databases">
        <authorList>
            <consortium name="International Durum Wheat Genome Sequencing Consortium (IDWGSC)"/>
            <person name="Milanesi L."/>
        </authorList>
    </citation>
    <scope>NUCLEOTIDE SEQUENCE [LARGE SCALE GENOMIC DNA]</scope>
    <source>
        <strain evidence="3">cv. Svevo</strain>
    </source>
</reference>
<dbReference type="EMBL" id="LT934117">
    <property type="protein sequence ID" value="VAH98998.1"/>
    <property type="molecule type" value="Genomic_DNA"/>
</dbReference>
<proteinExistence type="predicted"/>
<dbReference type="SUPFAM" id="SSF81383">
    <property type="entry name" value="F-box domain"/>
    <property type="match status" value="1"/>
</dbReference>
<dbReference type="AlphaFoldDB" id="A0A9R0W519"/>
<dbReference type="Proteomes" id="UP000324705">
    <property type="component" value="Chromosome 4A"/>
</dbReference>
<evidence type="ECO:0000313" key="3">
    <source>
        <dbReference type="Proteomes" id="UP000324705"/>
    </source>
</evidence>
<dbReference type="Pfam" id="PF00646">
    <property type="entry name" value="F-box"/>
    <property type="match status" value="1"/>
</dbReference>
<dbReference type="PANTHER" id="PTHR32133:SF386">
    <property type="entry name" value="F-BOX DOMAIN-CONTAINING PROTEIN"/>
    <property type="match status" value="1"/>
</dbReference>
<dbReference type="PROSITE" id="PS50181">
    <property type="entry name" value="FBOX"/>
    <property type="match status" value="1"/>
</dbReference>
<dbReference type="Gramene" id="TRITD4Av1G251010.1">
    <property type="protein sequence ID" value="TRITD4Av1G251010.1"/>
    <property type="gene ID" value="TRITD4Av1G251010"/>
</dbReference>
<name>A0A9R0W519_TRITD</name>
<dbReference type="InterPro" id="IPR036047">
    <property type="entry name" value="F-box-like_dom_sf"/>
</dbReference>
<accession>A0A9R0W519</accession>
<keyword evidence="3" id="KW-1185">Reference proteome</keyword>
<protein>
    <recommendedName>
        <fullName evidence="1">F-box domain-containing protein</fullName>
    </recommendedName>
</protein>
<gene>
    <name evidence="2" type="ORF">TRITD_4Av1G251010</name>
</gene>
<sequence>MPQLPDELLEEIFLRLPPDEPAALVRASLASKPWLALLTGTAFRGRYREFHGAPPMLGFLYSGFDVSGHEGDPAPLLVSTSKFRARIPDFASTDQDFDLVVWDCRHGRVLLGDADLSSRLLVVWDPMTGCTRQLDGPDDIGKIAVLCAVSGCDHRSCHAGPFKLVCVAVDDSVDGEHVARVCVSSPDMGDSDEWKEQCPGLDVAADAFIYDIPAVLLHDALHFILGYYDDNRVGILKYSLASDSLSLIDVPFAARADILMAMKDGSLGIAHVDSRLTLYVWSRQIDSNGVASWTHGRVVDLKNNIPIKNPKRIPSLIGSVEGSDIIFVNTGHSVYEIDLKTLEWKERMKGRNFHCLIPYMSFYNPPERMIPGDASR</sequence>